<dbReference type="InterPro" id="IPR046342">
    <property type="entry name" value="CBS_dom_sf"/>
</dbReference>
<dbReference type="InterPro" id="IPR004800">
    <property type="entry name" value="KdsD/KpsF-type"/>
</dbReference>
<dbReference type="PIRSF" id="PIRSF004692">
    <property type="entry name" value="KdsD_KpsF"/>
    <property type="match status" value="1"/>
</dbReference>
<feature type="domain" description="CBS" evidence="6">
    <location>
        <begin position="209"/>
        <end position="267"/>
    </location>
</feature>
<evidence type="ECO:0000259" key="6">
    <source>
        <dbReference type="PROSITE" id="PS51371"/>
    </source>
</evidence>
<dbReference type="InterPro" id="IPR000644">
    <property type="entry name" value="CBS_dom"/>
</dbReference>
<evidence type="ECO:0000259" key="7">
    <source>
        <dbReference type="PROSITE" id="PS51464"/>
    </source>
</evidence>
<dbReference type="InterPro" id="IPR046348">
    <property type="entry name" value="SIS_dom_sf"/>
</dbReference>
<feature type="domain" description="SIS" evidence="7">
    <location>
        <begin position="41"/>
        <end position="184"/>
    </location>
</feature>
<dbReference type="PANTHER" id="PTHR42745:SF1">
    <property type="entry name" value="ARABINOSE 5-PHOSPHATE ISOMERASE KDSD"/>
    <property type="match status" value="1"/>
</dbReference>
<keyword evidence="9" id="KW-1185">Reference proteome</keyword>
<dbReference type="Pfam" id="PF01380">
    <property type="entry name" value="SIS"/>
    <property type="match status" value="1"/>
</dbReference>
<dbReference type="InterPro" id="IPR001347">
    <property type="entry name" value="SIS_dom"/>
</dbReference>
<gene>
    <name evidence="8" type="ORF">ACFFUT_00305</name>
</gene>
<evidence type="ECO:0000256" key="2">
    <source>
        <dbReference type="ARBA" id="ARBA00022737"/>
    </source>
</evidence>
<dbReference type="PROSITE" id="PS51371">
    <property type="entry name" value="CBS"/>
    <property type="match status" value="2"/>
</dbReference>
<dbReference type="SUPFAM" id="SSF53697">
    <property type="entry name" value="SIS domain"/>
    <property type="match status" value="1"/>
</dbReference>
<feature type="domain" description="CBS" evidence="6">
    <location>
        <begin position="282"/>
        <end position="333"/>
    </location>
</feature>
<keyword evidence="3 5" id="KW-0129">CBS domain</keyword>
<dbReference type="PANTHER" id="PTHR42745">
    <property type="match status" value="1"/>
</dbReference>
<dbReference type="CDD" id="cd05014">
    <property type="entry name" value="SIS_Kpsf"/>
    <property type="match status" value="1"/>
</dbReference>
<comment type="similarity">
    <text evidence="1 4">Belongs to the SIS family. GutQ/KpsF subfamily.</text>
</comment>
<dbReference type="Pfam" id="PF00571">
    <property type="entry name" value="CBS"/>
    <property type="match status" value="2"/>
</dbReference>
<evidence type="ECO:0000313" key="9">
    <source>
        <dbReference type="Proteomes" id="UP001589683"/>
    </source>
</evidence>
<name>A0ABV5J9U5_9RHOB</name>
<evidence type="ECO:0000256" key="5">
    <source>
        <dbReference type="PROSITE-ProRule" id="PRU00703"/>
    </source>
</evidence>
<dbReference type="Proteomes" id="UP001589683">
    <property type="component" value="Unassembled WGS sequence"/>
</dbReference>
<evidence type="ECO:0000256" key="1">
    <source>
        <dbReference type="ARBA" id="ARBA00008165"/>
    </source>
</evidence>
<organism evidence="8 9">
    <name type="scientific">Pseudohalocynthiibacter aestuariivivens</name>
    <dbReference type="NCBI Taxonomy" id="1591409"/>
    <lineage>
        <taxon>Bacteria</taxon>
        <taxon>Pseudomonadati</taxon>
        <taxon>Pseudomonadota</taxon>
        <taxon>Alphaproteobacteria</taxon>
        <taxon>Rhodobacterales</taxon>
        <taxon>Paracoccaceae</taxon>
        <taxon>Pseudohalocynthiibacter</taxon>
    </lineage>
</organism>
<dbReference type="CDD" id="cd04604">
    <property type="entry name" value="CBS_pair_SIS_assoc"/>
    <property type="match status" value="1"/>
</dbReference>
<proteinExistence type="inferred from homology"/>
<dbReference type="Gene3D" id="3.40.50.10490">
    <property type="entry name" value="Glucose-6-phosphate isomerase like protein, domain 1"/>
    <property type="match status" value="1"/>
</dbReference>
<sequence length="333" mass="35784">MLEKIDPLQSVLASLRCFQDGLEQMQAELTKNGNGDVISDTARLILEMKGRLILSGVGKSGHIARKLAATFSSTGTPAYFVHPAEASHGDLGVIQDNDVVLLMSWSGETRELSDVVAYCARFDVPMISITGNSESTLARKTQYPIILPHAEEACPHNLAPTTSTLLQLAMGDALAVTLLRMRGFSEESFRNFHPGGKLGSVLQPISELMFKGDQLPLVEMDAPIIEVISEISNKGFGIVGMRDVGGNLVGVITDGDIRRYLESNASGTMKSVIWKATAASLMTPGGVRLEPERLSARALNILQKNKISAAFVVEDSKPVGLVTVLQLLQRGVA</sequence>
<dbReference type="PROSITE" id="PS51464">
    <property type="entry name" value="SIS"/>
    <property type="match status" value="1"/>
</dbReference>
<evidence type="ECO:0000256" key="3">
    <source>
        <dbReference type="ARBA" id="ARBA00023122"/>
    </source>
</evidence>
<dbReference type="InterPro" id="IPR035474">
    <property type="entry name" value="SIS_Kpsf"/>
</dbReference>
<dbReference type="InterPro" id="IPR050986">
    <property type="entry name" value="GutQ/KpsF_isomerases"/>
</dbReference>
<accession>A0ABV5J9U5</accession>
<evidence type="ECO:0000313" key="8">
    <source>
        <dbReference type="EMBL" id="MFB9230224.1"/>
    </source>
</evidence>
<keyword evidence="2" id="KW-0677">Repeat</keyword>
<protein>
    <submittedName>
        <fullName evidence="8">SIS domain-containing protein</fullName>
    </submittedName>
</protein>
<comment type="caution">
    <text evidence="8">The sequence shown here is derived from an EMBL/GenBank/DDBJ whole genome shotgun (WGS) entry which is preliminary data.</text>
</comment>
<dbReference type="RefSeq" id="WP_213888497.1">
    <property type="nucleotide sequence ID" value="NZ_JAGFNU010000004.1"/>
</dbReference>
<dbReference type="SUPFAM" id="SSF54631">
    <property type="entry name" value="CBS-domain pair"/>
    <property type="match status" value="1"/>
</dbReference>
<reference evidence="8 9" key="1">
    <citation type="submission" date="2024-09" db="EMBL/GenBank/DDBJ databases">
        <authorList>
            <person name="Sun Q."/>
            <person name="Mori K."/>
        </authorList>
    </citation>
    <scope>NUCLEOTIDE SEQUENCE [LARGE SCALE GENOMIC DNA]</scope>
    <source>
        <strain evidence="8 9">CECT 8726</strain>
    </source>
</reference>
<evidence type="ECO:0000256" key="4">
    <source>
        <dbReference type="PIRNR" id="PIRNR004692"/>
    </source>
</evidence>
<dbReference type="Gene3D" id="3.10.580.10">
    <property type="entry name" value="CBS-domain"/>
    <property type="match status" value="1"/>
</dbReference>
<dbReference type="NCBIfam" id="TIGR00393">
    <property type="entry name" value="kpsF"/>
    <property type="match status" value="1"/>
</dbReference>
<dbReference type="EMBL" id="JBHMEA010000006">
    <property type="protein sequence ID" value="MFB9230224.1"/>
    <property type="molecule type" value="Genomic_DNA"/>
</dbReference>